<evidence type="ECO:0000256" key="1">
    <source>
        <dbReference type="SAM" id="Coils"/>
    </source>
</evidence>
<keyword evidence="1" id="KW-0175">Coiled coil</keyword>
<feature type="compositionally biased region" description="Gly residues" evidence="2">
    <location>
        <begin position="340"/>
        <end position="364"/>
    </location>
</feature>
<feature type="compositionally biased region" description="Pro residues" evidence="2">
    <location>
        <begin position="2986"/>
        <end position="3015"/>
    </location>
</feature>
<feature type="compositionally biased region" description="Polar residues" evidence="2">
    <location>
        <begin position="635"/>
        <end position="644"/>
    </location>
</feature>
<protein>
    <recommendedName>
        <fullName evidence="3">Outer membrane channel protein CpnT-like N-terminal domain-containing protein</fullName>
    </recommendedName>
</protein>
<feature type="region of interest" description="Disordered" evidence="2">
    <location>
        <begin position="326"/>
        <end position="386"/>
    </location>
</feature>
<evidence type="ECO:0000313" key="5">
    <source>
        <dbReference type="Proteomes" id="UP000501179"/>
    </source>
</evidence>
<feature type="region of interest" description="Disordered" evidence="2">
    <location>
        <begin position="2690"/>
        <end position="2740"/>
    </location>
</feature>
<dbReference type="Proteomes" id="UP000501179">
    <property type="component" value="Chromosome"/>
</dbReference>
<feature type="compositionally biased region" description="Pro residues" evidence="2">
    <location>
        <begin position="2697"/>
        <end position="2708"/>
    </location>
</feature>
<evidence type="ECO:0000313" key="4">
    <source>
        <dbReference type="EMBL" id="QIQ02063.1"/>
    </source>
</evidence>
<dbReference type="InterPro" id="IPR057746">
    <property type="entry name" value="CpnT-like_N"/>
</dbReference>
<gene>
    <name evidence="4" type="ORF">HA039_06895</name>
</gene>
<keyword evidence="5" id="KW-1185">Reference proteome</keyword>
<sequence length="3604" mass="381893">MQEINFPADVRTMLWILLGEMPLEARENLAWESRSLYTNLGKRITGLRDAVQRSVQEAGSALPPDVAKRYVDGLSLLTDDGGVNHLQRMVDELDDIADGQTAYSMKIQEAKWEIISEIVMLLIELAILAALAAFTGGTSLSQAALARARSRFAVLLVVDRLVRMTHIMPTFSEALEEAIQTLAVKLAQMALNPVGRRPPGIDWSDVGKAALFGAAAGLFTSVFAGGADFFKKRLKGGPDLFGDLPRNDPLPSKLFDGLYDPPATFLVHGLGESVAEVFVNGILTGTWAFKWETFVGSGTSGIFDRGAESGIEGAGTWVNRTFFATPKPAGGLNTLPPPGGTRGGSANGSGGGPGGAVPREGGGPAPFAAPPGGGGPDWSAARAGAEVVTRSHTWVDPVSAPPDPRQPGRTTQFVVRSKFDVRRFAYDGQWVTDLTVLVGAEEGNGLPESVRAALDAGVAEYLNAPGYRLPNGDLLHVTVEHVAFDPHPHGLNVRLVGPGQQMTQSRWWADAEPLDYAHEITHQLGLRDESRHATAPHRPDVAGSLLGDYTKPAPDGLAQSGLRGRHLSLLGALVGDIPPPTPATSPAPATAAPSGTSAPPPPASAPPAPVRTESTARLPGAEPYAPVPPKPLPLTETSLTNTPLTDVPLAAEVPDTETAKATDDAKDTGLEGTPPPPPPPADPPPDPPRKKPKEWITTTLDRTRPPHVDPTLTRPPDTRRVPVTFDDGSRMPAYIDDVESLLPGQPDSILAELLQASTTFGHSDVVLRGTVQVVSEIRETLGNDRLVQPKDKEPGAPADTGLWTDVSRALVDQPKTFTGDGRAFPYTSLLGQRRLLTISTRHYGRWERFADDYGGPSKVDMMHREVITAGQSKNMQTTTQIALGGPIGPAGALAFGGYGRLGLRAAFSTKVGYTQTDQSTYQMETRSLDGSHVHLDHVFYEVRVTDVGGQPVVTRSRAGGRDPADFGFGVRDGLTARLPDNVTKVAAPGRVPRSMRLDQNSAYRLVRTEGFGPLSQIRDWAAAEIGVGPGSHAHAELDTFFSTGTFERHGPALGGGRVTTVPLFADDKEKTPLGFFVVKVVPGQATLIMETSDAEMRDIKISTVRNERSLGRTAAFGIDGVAGPAFNLFDLGDGVLNLRLQFGPNFRYLFSVSRAAVLGGSAAVKSSGQVKGDPTGLYLVKKTVYVRHGGSTAPPRRFHTWSVDRMTRTEARRLAGWDDGTALALRSPEPFAPAYLTRDRPPTLGMHRVEEFTHADGLRTRDTGDGTGATLLDDFADDVIASLAAAYPGLVAPLDQLAPPSLSRRSRAERLRALLDSPVPAAFARPTPKRWGSDVEYRTAVANTLEVLSVLAHQSVAGSLEPLTTTGIRIRLVEAGAFGQGHRYIWLRGELTGRRFAGIQNDLKLRFSSIGVERLDGQKGAKRVLEGGLEGQLSLRDPSTDDINTPHNAGTLAAGWRGGRQAEAESGFGSTATNEPMAISTGPAHLYRYDLTLTVNHGGYWRFRGLLRGTATLGLLGTQPFVFSRPQDVLIGTRPDGTAARGGPRTGQVLISVPAAHAPPVDPHAPGVPNPYARLRDPLPTRRLKPGRAAALALGDLSRPGALIRPGDLAGPVPDGTLPPVGGRGSRLFRELQQHPFLTMGVVVPPALLAAVDDLVRGASGGAWQLSEGGAPAREAVLRGFTPQSMTATFDQSSGRLGWSVSGVMAKSPYTTLWATFRHLTVVDGIRPLGKAVPLDTEMTLGGTQQASGKISKSRTTFFGGQLGYARSHSIGPALLGTYALVASPWSSSATRSRNVVRTVVTDLNRKGFGRHVLVAGDTEHWMALRSSLVGRHAVGKPWVPRSLAGADGMMTTVPGGWLAHVPEKSAYLTGLIDDGMGGVPRYTLRGWSPQPWLRGNTIDTYPVNALDPKEVLAAFVREVRALGLDDTDQERIRTLVSARVLRALDKELTGGTETGGPGSGPGSSIPVRTGGWGWYSFRIGTRHVRARVQLIPGTPTLEMLDHGVELEENRRAIETVVEGSDATSGSDLGVAIGEGVHTGTSTAAGAGPTYSETGSSRRTVAANNTTTTMTVHRVASTEPYAVTSTPYRMRITLEVDETAGSTPGEAEGPGSAAPERGRFRGRRTIVEEGDVGTLRENVPLSLMVPDGDTGPDPSASGGTDGAADDWLAPPALDGLAPPRLGHDPSLLGPDVRRADGTTGPFTWPGIGLDVRGFVGKANLRAANNYAIKRSYDAGFSLDGPDPLGRAKDTGLTRLGTGSAQVLEDGTGDAALAAYFHRAVTVQAYQVAGLTEKSLAGTETARLDLYAKPDFGGARLLTVADGMKMEVIRRVSKGAGTSAGQENTQDTALGGGVLVSSEHTGLNQLGVSGTGPYDSGGDSVTVATDHLASINVKPKTGRSFLFAVPTRWLSVADVHRGTKDTALGRWVRGTFGAAASTLSTASSDTYALAWIRDDIARELGLITDRNFPPGVDAAWDAVTTASKAWIAADTAYWDRRRTAVDLIAERDTAQARSDAARARVQATQPPRDRAAAAVTAAANAVTDARRDAATERAADDLLVTAAREALDAVDDSRPDHDGWAEILDAQRDAAGAALATAERETAGRRRAADLRIQEAGAGKADADRRLATLDTALADANADVAASTARRDTARTALAALRAELDGLRDTAERAAAEYHRVRAATDRLTRWHQRAAAHGAPPPPGAPPEPPAVTYQAPPKAPDPAVPPRPRYTRTDTAAGRELTSPAQERYLLGEVPRDGDAFLHALIAALHAADPGLLADAGIDPGDPAAALARTRLLLAARLADPADADLLDWLAPDDTDTFTEAEVAALAADAATDLGLGAPGGTSAPRREFEALGGVLPHSLDLGPAARAALTATQVTRPPAAGRTVWDDAAADLLPMLAARTFGVRVTVVLEDGTALVHPAVRRDGDTGLLTVLQDGAEHRVRDVVLSLEDRHYRPAVPVGSEERTPAPKDAEDPVPPKGAEVPVPPEDTAVPPPSTDTSEAPPPPPVPPLVSPSPKGGSGTRVAPPARGVPVRVPATGECLLYSFLASDPRTVRDALPGAAALDPETYDWLGDPVRVRLELRAHAQAHSATGVLPPGRSRAVVDAMRSFVAAYVRDSGGRLPAEVLGQLRRTTTAPFAARVAGLRRDALVELLVHHGADPDTLGPLDEGRLRDELLAVRTASTAPLDDVEFRELLHAVEHWRDFWSDATGEAFLPLLAHALAVRVDVARDGTLVTQVGPDDAARRIEVAYNGSDHYNGAVLYGGSVLPKRVKPEERDTEGDVRLNPLWTPLDEVDPDLLVTAGEDAVWLYTVTEDGRVLVGSERPSAIITPEQFDALLAGMRSRHRRRRRRRRAMTADKLRACLDGLGHTGIAAGFAAEGRTRPGRSRVSGEFRWNAERQRWTVNDKSGRYMSDQVRPGLDAAEAAVWLENVALLFSDRLGVVVVPDQVKTAAPERHPPPVAASSSAVSAGAVGDRFADALLEAMGTVDALGDRRPDWFLPEDDLPTAQLTAVGVPLTAGQLAESVLLGGTLNTAGLNLTRPQQLRLLLRRGSPPARENVDTTAEALAQALGIVIEWTGADGVVRRYGSGSGPVVRFSFDA</sequence>
<feature type="compositionally biased region" description="Basic and acidic residues" evidence="2">
    <location>
        <begin position="657"/>
        <end position="669"/>
    </location>
</feature>
<feature type="region of interest" description="Disordered" evidence="2">
    <location>
        <begin position="573"/>
        <end position="728"/>
    </location>
</feature>
<organism evidence="4 5">
    <name type="scientific">Streptomyces liangshanensis</name>
    <dbReference type="NCBI Taxonomy" id="2717324"/>
    <lineage>
        <taxon>Bacteria</taxon>
        <taxon>Bacillati</taxon>
        <taxon>Actinomycetota</taxon>
        <taxon>Actinomycetes</taxon>
        <taxon>Kitasatosporales</taxon>
        <taxon>Streptomycetaceae</taxon>
        <taxon>Streptomyces</taxon>
    </lineage>
</organism>
<feature type="domain" description="Outer membrane channel protein CpnT-like N-terminal" evidence="3">
    <location>
        <begin position="27"/>
        <end position="147"/>
    </location>
</feature>
<feature type="region of interest" description="Disordered" evidence="2">
    <location>
        <begin position="2142"/>
        <end position="2166"/>
    </location>
</feature>
<feature type="region of interest" description="Disordered" evidence="2">
    <location>
        <begin position="2100"/>
        <end position="2119"/>
    </location>
</feature>
<reference evidence="4 5" key="1">
    <citation type="submission" date="2020-03" db="EMBL/GenBank/DDBJ databases">
        <title>A novel species.</title>
        <authorList>
            <person name="Gao J."/>
        </authorList>
    </citation>
    <scope>NUCLEOTIDE SEQUENCE [LARGE SCALE GENOMIC DNA]</scope>
    <source>
        <strain evidence="4 5">QMT-12</strain>
    </source>
</reference>
<dbReference type="EMBL" id="CP050177">
    <property type="protein sequence ID" value="QIQ02063.1"/>
    <property type="molecule type" value="Genomic_DNA"/>
</dbReference>
<name>A0A6G9GUW6_9ACTN</name>
<dbReference type="PANTHER" id="PTHR48125:SF12">
    <property type="entry name" value="AT HOOK TRANSCRIPTION FACTOR FAMILY-RELATED"/>
    <property type="match status" value="1"/>
</dbReference>
<dbReference type="RefSeq" id="WP_167025310.1">
    <property type="nucleotide sequence ID" value="NZ_CP050177.1"/>
</dbReference>
<feature type="compositionally biased region" description="Pro residues" evidence="2">
    <location>
        <begin position="673"/>
        <end position="686"/>
    </location>
</feature>
<feature type="region of interest" description="Disordered" evidence="2">
    <location>
        <begin position="528"/>
        <end position="548"/>
    </location>
</feature>
<dbReference type="PANTHER" id="PTHR48125">
    <property type="entry name" value="LP07818P1"/>
    <property type="match status" value="1"/>
</dbReference>
<feature type="compositionally biased region" description="Pro residues" evidence="2">
    <location>
        <begin position="598"/>
        <end position="609"/>
    </location>
</feature>
<feature type="coiled-coil region" evidence="1">
    <location>
        <begin position="2647"/>
        <end position="2674"/>
    </location>
</feature>
<feature type="compositionally biased region" description="Basic and acidic residues" evidence="2">
    <location>
        <begin position="2964"/>
        <end position="2975"/>
    </location>
</feature>
<dbReference type="KEGG" id="slia:HA039_06895"/>
<evidence type="ECO:0000259" key="3">
    <source>
        <dbReference type="Pfam" id="PF25547"/>
    </source>
</evidence>
<feature type="compositionally biased region" description="Basic and acidic residues" evidence="2">
    <location>
        <begin position="528"/>
        <end position="540"/>
    </location>
</feature>
<accession>A0A6G9GUW6</accession>
<feature type="region of interest" description="Disordered" evidence="2">
    <location>
        <begin position="2958"/>
        <end position="3033"/>
    </location>
</feature>
<proteinExistence type="predicted"/>
<feature type="compositionally biased region" description="Low complexity" evidence="2">
    <location>
        <begin position="586"/>
        <end position="597"/>
    </location>
</feature>
<dbReference type="Pfam" id="PF25547">
    <property type="entry name" value="WXG100_2"/>
    <property type="match status" value="1"/>
</dbReference>
<evidence type="ECO:0000256" key="2">
    <source>
        <dbReference type="SAM" id="MobiDB-lite"/>
    </source>
</evidence>
<feature type="compositionally biased region" description="Pro residues" evidence="2">
    <location>
        <begin position="2716"/>
        <end position="2727"/>
    </location>
</feature>